<organism evidence="3 4">
    <name type="scientific">Alectoria fallacina</name>
    <dbReference type="NCBI Taxonomy" id="1903189"/>
    <lineage>
        <taxon>Eukaryota</taxon>
        <taxon>Fungi</taxon>
        <taxon>Dikarya</taxon>
        <taxon>Ascomycota</taxon>
        <taxon>Pezizomycotina</taxon>
        <taxon>Lecanoromycetes</taxon>
        <taxon>OSLEUM clade</taxon>
        <taxon>Lecanoromycetidae</taxon>
        <taxon>Lecanorales</taxon>
        <taxon>Lecanorineae</taxon>
        <taxon>Parmeliaceae</taxon>
        <taxon>Alectoria</taxon>
    </lineage>
</organism>
<feature type="coiled-coil region" evidence="1">
    <location>
        <begin position="722"/>
        <end position="750"/>
    </location>
</feature>
<comment type="caution">
    <text evidence="3">The sequence shown here is derived from an EMBL/GenBank/DDBJ whole genome shotgun (WGS) entry which is preliminary data.</text>
</comment>
<keyword evidence="1" id="KW-0175">Coiled coil</keyword>
<feature type="region of interest" description="Disordered" evidence="2">
    <location>
        <begin position="140"/>
        <end position="190"/>
    </location>
</feature>
<evidence type="ECO:0000313" key="4">
    <source>
        <dbReference type="Proteomes" id="UP000664203"/>
    </source>
</evidence>
<feature type="region of interest" description="Disordered" evidence="2">
    <location>
        <begin position="695"/>
        <end position="718"/>
    </location>
</feature>
<proteinExistence type="predicted"/>
<name>A0A8H3I6Y1_9LECA</name>
<feature type="compositionally biased region" description="Acidic residues" evidence="2">
    <location>
        <begin position="413"/>
        <end position="422"/>
    </location>
</feature>
<gene>
    <name evidence="3" type="ORF">ALECFALPRED_005972</name>
</gene>
<feature type="compositionally biased region" description="Low complexity" evidence="2">
    <location>
        <begin position="219"/>
        <end position="238"/>
    </location>
</feature>
<keyword evidence="4" id="KW-1185">Reference proteome</keyword>
<feature type="region of interest" description="Disordered" evidence="2">
    <location>
        <begin position="202"/>
        <end position="463"/>
    </location>
</feature>
<evidence type="ECO:0000313" key="3">
    <source>
        <dbReference type="EMBL" id="CAF9909685.1"/>
    </source>
</evidence>
<protein>
    <submittedName>
        <fullName evidence="3">Uncharacterized protein</fullName>
    </submittedName>
</protein>
<feature type="compositionally biased region" description="Polar residues" evidence="2">
    <location>
        <begin position="326"/>
        <end position="335"/>
    </location>
</feature>
<feature type="compositionally biased region" description="Basic and acidic residues" evidence="2">
    <location>
        <begin position="47"/>
        <end position="61"/>
    </location>
</feature>
<accession>A0A8H3I6Y1</accession>
<dbReference type="OrthoDB" id="5431211at2759"/>
<feature type="compositionally biased region" description="Basic residues" evidence="2">
    <location>
        <begin position="181"/>
        <end position="190"/>
    </location>
</feature>
<sequence>MTPTATLGESPSAKILREALATVRRDALPNSPTNMMFGKFLGWSKNDAPKTDPPVQEKVDNAEPPPDLATIHAPFVVTQKLAKDIIDPPDRSAEDAASIVNHLAFNDVLTSSPNFAVPGKRKRQEVDVVDESPKKRVVLGSEIAKTGDEPLINSTNDDTGHGGRPDPPSLEVVKEAPGKLPRPKKGHVKRHMMQVHPAVQRSGDIWDPQPSPVKHGEKPASLPTTTTTKATIPAATPRPRGRPPRVKPSPTIKTISIKKGRGRKTQNLQVKPWRKGRPEGLVNPGIESREDHGTPIETFQQKTRQKATQKSSRTKYGDDYREGAPNSISTRSSAAANGLKDGILNANVDLTKKPERDVRRAAKQRRSLEHASVSSPLSPRVDSQVKESIRDIAMSVRNGENPARPRAQKASDEGQEEEEESERDGRRYPEKATDSDDQTSFQPDEGEEGGTEVDEQDSDLESPIEVMEIDKEEDEREEELELFGQNEAWKTVLEGARSICGQKLPLNLMPKLLTEPIEDLVQDVREARGLYEKLLPFEGIDHESLGGLNDQLRESLAAIEDRIRRLSEKTAAPKSSEMIRDICARAIPAMVFLLQSALASRLYCFDQPCDLETLNETVNGLREIVHLQKMAILLCEKATNWKAKPVPTSRPIVRPTTWKIFPCLKDMRRAFSKNLVEQERKRKMKQNAVDYSKRSKKLAQSFQSSQQSQQAQQDTARKNETLHKMIKASREQEDERRRAKKRTLQQIKEEEARARMGSHQVNAHVESRTTWSKTEDIALYFQLEKGYAGGLTAEERYLNILNAPLLQNKLPEHIRERALYFKPTLLEERGALEWISSLE</sequence>
<evidence type="ECO:0000256" key="2">
    <source>
        <dbReference type="SAM" id="MobiDB-lite"/>
    </source>
</evidence>
<dbReference type="Proteomes" id="UP000664203">
    <property type="component" value="Unassembled WGS sequence"/>
</dbReference>
<feature type="compositionally biased region" description="Low complexity" evidence="2">
    <location>
        <begin position="699"/>
        <end position="713"/>
    </location>
</feature>
<feature type="compositionally biased region" description="Acidic residues" evidence="2">
    <location>
        <begin position="444"/>
        <end position="462"/>
    </location>
</feature>
<feature type="region of interest" description="Disordered" evidence="2">
    <location>
        <begin position="45"/>
        <end position="65"/>
    </location>
</feature>
<dbReference type="EMBL" id="CAJPDR010000038">
    <property type="protein sequence ID" value="CAF9909685.1"/>
    <property type="molecule type" value="Genomic_DNA"/>
</dbReference>
<evidence type="ECO:0000256" key="1">
    <source>
        <dbReference type="SAM" id="Coils"/>
    </source>
</evidence>
<reference evidence="3" key="1">
    <citation type="submission" date="2021-03" db="EMBL/GenBank/DDBJ databases">
        <authorList>
            <person name="Tagirdzhanova G."/>
        </authorList>
    </citation>
    <scope>NUCLEOTIDE SEQUENCE</scope>
</reference>
<feature type="compositionally biased region" description="Polar residues" evidence="2">
    <location>
        <begin position="297"/>
        <end position="311"/>
    </location>
</feature>
<feature type="compositionally biased region" description="Basic and acidic residues" evidence="2">
    <location>
        <begin position="350"/>
        <end position="360"/>
    </location>
</feature>
<dbReference type="AlphaFoldDB" id="A0A8H3I6Y1"/>
<feature type="compositionally biased region" description="Basic and acidic residues" evidence="2">
    <location>
        <begin position="423"/>
        <end position="434"/>
    </location>
</feature>